<feature type="region of interest" description="Disordered" evidence="1">
    <location>
        <begin position="127"/>
        <end position="148"/>
    </location>
</feature>
<feature type="compositionally biased region" description="Basic and acidic residues" evidence="1">
    <location>
        <begin position="134"/>
        <end position="148"/>
    </location>
</feature>
<keyword evidence="4" id="KW-1185">Reference proteome</keyword>
<gene>
    <name evidence="3" type="ORF">CHLNCDRAFT_58090</name>
</gene>
<dbReference type="GO" id="GO:0010468">
    <property type="term" value="P:regulation of gene expression"/>
    <property type="evidence" value="ECO:0007669"/>
    <property type="project" value="UniProtKB-ARBA"/>
</dbReference>
<evidence type="ECO:0000256" key="1">
    <source>
        <dbReference type="SAM" id="MobiDB-lite"/>
    </source>
</evidence>
<dbReference type="FunFam" id="3.10.110.10:FF:000050">
    <property type="entry name" value="eIF-2-alpha kinase GCN2"/>
    <property type="match status" value="1"/>
</dbReference>
<dbReference type="GO" id="GO:0051246">
    <property type="term" value="P:regulation of protein metabolic process"/>
    <property type="evidence" value="ECO:0007669"/>
    <property type="project" value="UniProtKB-ARBA"/>
</dbReference>
<evidence type="ECO:0000259" key="2">
    <source>
        <dbReference type="PROSITE" id="PS50908"/>
    </source>
</evidence>
<protein>
    <recommendedName>
        <fullName evidence="2">RWD domain-containing protein</fullName>
    </recommendedName>
</protein>
<feature type="compositionally biased region" description="Basic and acidic residues" evidence="1">
    <location>
        <begin position="182"/>
        <end position="194"/>
    </location>
</feature>
<accession>E1ZH38</accession>
<proteinExistence type="predicted"/>
<dbReference type="PANTHER" id="PTHR12292">
    <property type="entry name" value="RWD DOMAIN-CONTAINING PROTEIN"/>
    <property type="match status" value="1"/>
</dbReference>
<dbReference type="GO" id="GO:0009893">
    <property type="term" value="P:positive regulation of metabolic process"/>
    <property type="evidence" value="ECO:0007669"/>
    <property type="project" value="UniProtKB-ARBA"/>
</dbReference>
<name>E1ZH38_CHLVA</name>
<dbReference type="Pfam" id="PF05773">
    <property type="entry name" value="RWD"/>
    <property type="match status" value="1"/>
</dbReference>
<dbReference type="GO" id="GO:0033554">
    <property type="term" value="P:cellular response to stress"/>
    <property type="evidence" value="ECO:0007669"/>
    <property type="project" value="UniProtKB-ARBA"/>
</dbReference>
<dbReference type="EMBL" id="GL433846">
    <property type="protein sequence ID" value="EFN55051.1"/>
    <property type="molecule type" value="Genomic_DNA"/>
</dbReference>
<feature type="domain" description="RWD" evidence="2">
    <location>
        <begin position="10"/>
        <end position="125"/>
    </location>
</feature>
<dbReference type="AlphaFoldDB" id="E1ZH38"/>
<feature type="compositionally biased region" description="Acidic residues" evidence="1">
    <location>
        <begin position="235"/>
        <end position="256"/>
    </location>
</feature>
<dbReference type="InParanoid" id="E1ZH38"/>
<dbReference type="FunCoup" id="E1ZH38">
    <property type="interactions" value="1893"/>
</dbReference>
<dbReference type="InterPro" id="IPR006575">
    <property type="entry name" value="RWD_dom"/>
</dbReference>
<dbReference type="Gene3D" id="3.10.110.10">
    <property type="entry name" value="Ubiquitin Conjugating Enzyme"/>
    <property type="match status" value="1"/>
</dbReference>
<feature type="compositionally biased region" description="Acidic residues" evidence="1">
    <location>
        <begin position="213"/>
        <end position="226"/>
    </location>
</feature>
<dbReference type="KEGG" id="cvr:CHLNCDRAFT_58090"/>
<dbReference type="OMA" id="QWDEHKK"/>
<dbReference type="CDD" id="cd23823">
    <property type="entry name" value="RWD_GCN2"/>
    <property type="match status" value="1"/>
</dbReference>
<dbReference type="InterPro" id="IPR016135">
    <property type="entry name" value="UBQ-conjugating_enzyme/RWD"/>
</dbReference>
<evidence type="ECO:0000313" key="4">
    <source>
        <dbReference type="Proteomes" id="UP000008141"/>
    </source>
</evidence>
<dbReference type="Proteomes" id="UP000008141">
    <property type="component" value="Unassembled WGS sequence"/>
</dbReference>
<dbReference type="InterPro" id="IPR040213">
    <property type="entry name" value="GIR2-like"/>
</dbReference>
<dbReference type="eggNOG" id="KOG4018">
    <property type="taxonomic scope" value="Eukaryota"/>
</dbReference>
<dbReference type="OrthoDB" id="277175at2759"/>
<reference evidence="3 4" key="1">
    <citation type="journal article" date="2010" name="Plant Cell">
        <title>The Chlorella variabilis NC64A genome reveals adaptation to photosymbiosis, coevolution with viruses, and cryptic sex.</title>
        <authorList>
            <person name="Blanc G."/>
            <person name="Duncan G."/>
            <person name="Agarkova I."/>
            <person name="Borodovsky M."/>
            <person name="Gurnon J."/>
            <person name="Kuo A."/>
            <person name="Lindquist E."/>
            <person name="Lucas S."/>
            <person name="Pangilinan J."/>
            <person name="Polle J."/>
            <person name="Salamov A."/>
            <person name="Terry A."/>
            <person name="Yamada T."/>
            <person name="Dunigan D.D."/>
            <person name="Grigoriev I.V."/>
            <person name="Claverie J.M."/>
            <person name="Van Etten J.L."/>
        </authorList>
    </citation>
    <scope>NUCLEOTIDE SEQUENCE [LARGE SCALE GENOMIC DNA]</scope>
    <source>
        <strain evidence="3 4">NC64A</strain>
    </source>
</reference>
<feature type="region of interest" description="Disordered" evidence="1">
    <location>
        <begin position="182"/>
        <end position="264"/>
    </location>
</feature>
<dbReference type="PROSITE" id="PS50908">
    <property type="entry name" value="RWD"/>
    <property type="match status" value="1"/>
</dbReference>
<dbReference type="SUPFAM" id="SSF54495">
    <property type="entry name" value="UBC-like"/>
    <property type="match status" value="1"/>
</dbReference>
<dbReference type="RefSeq" id="XP_005847153.1">
    <property type="nucleotide sequence ID" value="XM_005847091.1"/>
</dbReference>
<dbReference type="STRING" id="554065.E1ZH38"/>
<evidence type="ECO:0000313" key="3">
    <source>
        <dbReference type="EMBL" id="EFN55051.1"/>
    </source>
</evidence>
<dbReference type="SMART" id="SM00591">
    <property type="entry name" value="RWD"/>
    <property type="match status" value="1"/>
</dbReference>
<organism evidence="4">
    <name type="scientific">Chlorella variabilis</name>
    <name type="common">Green alga</name>
    <dbReference type="NCBI Taxonomy" id="554065"/>
    <lineage>
        <taxon>Eukaryota</taxon>
        <taxon>Viridiplantae</taxon>
        <taxon>Chlorophyta</taxon>
        <taxon>core chlorophytes</taxon>
        <taxon>Trebouxiophyceae</taxon>
        <taxon>Chlorellales</taxon>
        <taxon>Chlorellaceae</taxon>
        <taxon>Chlorella clade</taxon>
        <taxon>Chlorella</taxon>
    </lineage>
</organism>
<dbReference type="GeneID" id="17354217"/>
<sequence>MTDYAQEQADELEALSSIFMDDLQEVTDSIPSGWSLVGSAWRVVVGPQEEEGEEMEYPLKVEIVFAHTPTYPDEPPLLKARGLQGISDADVSMLQGVLEEAVQDNLGMAMIYTLVTTAQEWVQEKASSVAVPSHDPEAEEKRRREAEEARLAELRAHGHPVTPEAFAEWRAKFDAEQALERSKLVEGKAEDKQNRPTGKQWFRQQEEQHLEVEEPELEPDEEDGEDAREHWGSSGEEEDDLDYGDESDEDEEELLDELLASKGS</sequence>